<dbReference type="PANTHER" id="PTHR24148:SF64">
    <property type="entry name" value="HETEROKARYON INCOMPATIBILITY DOMAIN-CONTAINING PROTEIN"/>
    <property type="match status" value="1"/>
</dbReference>
<proteinExistence type="predicted"/>
<dbReference type="Proteomes" id="UP000800040">
    <property type="component" value="Unassembled WGS sequence"/>
</dbReference>
<dbReference type="InterPro" id="IPR010730">
    <property type="entry name" value="HET"/>
</dbReference>
<dbReference type="InterPro" id="IPR052895">
    <property type="entry name" value="HetReg/Transcr_Mod"/>
</dbReference>
<dbReference type="Pfam" id="PF06985">
    <property type="entry name" value="HET"/>
    <property type="match status" value="1"/>
</dbReference>
<gene>
    <name evidence="2" type="ORF">BDW02DRAFT_55450</name>
</gene>
<organism evidence="2 3">
    <name type="scientific">Decorospora gaudefroyi</name>
    <dbReference type="NCBI Taxonomy" id="184978"/>
    <lineage>
        <taxon>Eukaryota</taxon>
        <taxon>Fungi</taxon>
        <taxon>Dikarya</taxon>
        <taxon>Ascomycota</taxon>
        <taxon>Pezizomycotina</taxon>
        <taxon>Dothideomycetes</taxon>
        <taxon>Pleosporomycetidae</taxon>
        <taxon>Pleosporales</taxon>
        <taxon>Pleosporineae</taxon>
        <taxon>Pleosporaceae</taxon>
        <taxon>Decorospora</taxon>
    </lineage>
</organism>
<sequence length="766" mass="87404">MEYRTTKSHRVNRSNSLIAVAYSTGEEGKLHSLPEHEYIPLPDPLSFIRLATILPGEFDDDIRITLDHHVLKPPSRSKPERLNLAEIRRDLPQGWEAFQTITAHKYFFRNIKTGHIQWNHPDPGFHAEQYKAIPESDGVVPRYETVSYVWGDPEKSEVIIVDGPNGPNKLHVTKSLTTAVRFLRYPGQTRTLWIDAICLNQKDYEELNKQVPRMHDIYKLAWMSTLWLGTEDATSTHALRTFRYLGNQIVAEADTGLLFCAPGAEEDQWYDPDFELPWTPETWKSIHTLLRRPWFHRLWVVQEIRPSAVVQCGYERVPVAPFTEAVYCLYSKATVPDGLRQRLEQATGTMARLPALCFTRLLYRAATFKACSDPRDKIYGLLGLAPHKFAAGVNVDYEKTNTAPDVYAMAFLNHAQICQRLEHFHNCFPERSVTANAPSWVPDWWSDIPGETYIPAQFATTTSRAHFEVVYRDDTLPGNKSRPEFLRVLGVRFGEVNHTTKPLPPLLDRREAIRHVREWQPEDLNSAMYRPTNEPLRSAYALTLNCSIVKEREPDWILSSTDAWANQDFNDQALFEKGPDPLSSNPKTMSNIRSDVSDALQCCTDRLFFRNSEGYVGLGPAGIQHGDLVAIFLGCSTPLVIRPSSRGAEHYTIVGECFVHGLHDGIALLGPLPAPWVGIAAWAEGDRRVLRFLNTETQGVSREDPRLAAEDLEGWQRTDKLVDGDDPINYDFFRHEKTGEVINYDPRLEPYKLEKKGVKLEWFSLV</sequence>
<dbReference type="Pfam" id="PF26639">
    <property type="entry name" value="Het-6_barrel"/>
    <property type="match status" value="1"/>
</dbReference>
<dbReference type="InterPro" id="IPR036020">
    <property type="entry name" value="WW_dom_sf"/>
</dbReference>
<dbReference type="OrthoDB" id="4850726at2759"/>
<evidence type="ECO:0000313" key="2">
    <source>
        <dbReference type="EMBL" id="KAF1831409.1"/>
    </source>
</evidence>
<protein>
    <submittedName>
        <fullName evidence="2">HET-domain-containing protein</fullName>
    </submittedName>
</protein>
<feature type="domain" description="WW" evidence="1">
    <location>
        <begin position="89"/>
        <end position="123"/>
    </location>
</feature>
<dbReference type="PROSITE" id="PS50020">
    <property type="entry name" value="WW_DOMAIN_2"/>
    <property type="match status" value="1"/>
</dbReference>
<name>A0A6A5K2Y8_9PLEO</name>
<dbReference type="PANTHER" id="PTHR24148">
    <property type="entry name" value="ANKYRIN REPEAT DOMAIN-CONTAINING PROTEIN 39 HOMOLOG-RELATED"/>
    <property type="match status" value="1"/>
</dbReference>
<accession>A0A6A5K2Y8</accession>
<reference evidence="2" key="1">
    <citation type="submission" date="2020-01" db="EMBL/GenBank/DDBJ databases">
        <authorList>
            <consortium name="DOE Joint Genome Institute"/>
            <person name="Haridas S."/>
            <person name="Albert R."/>
            <person name="Binder M."/>
            <person name="Bloem J."/>
            <person name="Labutti K."/>
            <person name="Salamov A."/>
            <person name="Andreopoulos B."/>
            <person name="Baker S.E."/>
            <person name="Barry K."/>
            <person name="Bills G."/>
            <person name="Bluhm B.H."/>
            <person name="Cannon C."/>
            <person name="Castanera R."/>
            <person name="Culley D.E."/>
            <person name="Daum C."/>
            <person name="Ezra D."/>
            <person name="Gonzalez J.B."/>
            <person name="Henrissat B."/>
            <person name="Kuo A."/>
            <person name="Liang C."/>
            <person name="Lipzen A."/>
            <person name="Lutzoni F."/>
            <person name="Magnuson J."/>
            <person name="Mondo S."/>
            <person name="Nolan M."/>
            <person name="Ohm R."/>
            <person name="Pangilinan J."/>
            <person name="Park H.-J."/>
            <person name="Ramirez L."/>
            <person name="Alfaro M."/>
            <person name="Sun H."/>
            <person name="Tritt A."/>
            <person name="Yoshinaga Y."/>
            <person name="Zwiers L.-H."/>
            <person name="Turgeon B.G."/>
            <person name="Goodwin S.B."/>
            <person name="Spatafora J.W."/>
            <person name="Crous P.W."/>
            <person name="Grigoriev I.V."/>
        </authorList>
    </citation>
    <scope>NUCLEOTIDE SEQUENCE</scope>
    <source>
        <strain evidence="2">P77</strain>
    </source>
</reference>
<dbReference type="EMBL" id="ML975364">
    <property type="protein sequence ID" value="KAF1831409.1"/>
    <property type="molecule type" value="Genomic_DNA"/>
</dbReference>
<keyword evidence="3" id="KW-1185">Reference proteome</keyword>
<dbReference type="SUPFAM" id="SSF51045">
    <property type="entry name" value="WW domain"/>
    <property type="match status" value="1"/>
</dbReference>
<evidence type="ECO:0000259" key="1">
    <source>
        <dbReference type="PROSITE" id="PS50020"/>
    </source>
</evidence>
<evidence type="ECO:0000313" key="3">
    <source>
        <dbReference type="Proteomes" id="UP000800040"/>
    </source>
</evidence>
<dbReference type="InterPro" id="IPR001202">
    <property type="entry name" value="WW_dom"/>
</dbReference>
<dbReference type="AlphaFoldDB" id="A0A6A5K2Y8"/>